<reference evidence="1" key="1">
    <citation type="submission" date="2023-11" db="EMBL/GenBank/DDBJ databases">
        <authorList>
            <person name="De Vega J J."/>
            <person name="De Vega J J."/>
        </authorList>
    </citation>
    <scope>NUCLEOTIDE SEQUENCE</scope>
</reference>
<organism evidence="1 2">
    <name type="scientific">Mycena citricolor</name>
    <dbReference type="NCBI Taxonomy" id="2018698"/>
    <lineage>
        <taxon>Eukaryota</taxon>
        <taxon>Fungi</taxon>
        <taxon>Dikarya</taxon>
        <taxon>Basidiomycota</taxon>
        <taxon>Agaricomycotina</taxon>
        <taxon>Agaricomycetes</taxon>
        <taxon>Agaricomycetidae</taxon>
        <taxon>Agaricales</taxon>
        <taxon>Marasmiineae</taxon>
        <taxon>Mycenaceae</taxon>
        <taxon>Mycena</taxon>
    </lineage>
</organism>
<comment type="caution">
    <text evidence="1">The sequence shown here is derived from an EMBL/GenBank/DDBJ whole genome shotgun (WGS) entry which is preliminary data.</text>
</comment>
<name>A0AAD2Q3B5_9AGAR</name>
<gene>
    <name evidence="1" type="ORF">MYCIT1_LOCUS16529</name>
</gene>
<protein>
    <submittedName>
        <fullName evidence="1">Uncharacterized protein</fullName>
    </submittedName>
</protein>
<sequence length="96" mass="10468">MFDSMMANDLILHDSGSVFYFNCFNVEDTNDPDAGLLNGQLAISGRLLREAVFDPVVNEVIELISNQLSTSPRIDALLLVGGFAGSAYLKTRIEVT</sequence>
<dbReference type="EMBL" id="CAVNYO010000171">
    <property type="protein sequence ID" value="CAK5271465.1"/>
    <property type="molecule type" value="Genomic_DNA"/>
</dbReference>
<dbReference type="AlphaFoldDB" id="A0AAD2Q3B5"/>
<keyword evidence="2" id="KW-1185">Reference proteome</keyword>
<proteinExistence type="predicted"/>
<dbReference type="Proteomes" id="UP001295794">
    <property type="component" value="Unassembled WGS sequence"/>
</dbReference>
<accession>A0AAD2Q3B5</accession>
<evidence type="ECO:0000313" key="1">
    <source>
        <dbReference type="EMBL" id="CAK5271465.1"/>
    </source>
</evidence>
<evidence type="ECO:0000313" key="2">
    <source>
        <dbReference type="Proteomes" id="UP001295794"/>
    </source>
</evidence>